<accession>A0A5N5QPH6</accession>
<proteinExistence type="predicted"/>
<evidence type="ECO:0000313" key="2">
    <source>
        <dbReference type="Proteomes" id="UP000383932"/>
    </source>
</evidence>
<reference evidence="1 2" key="1">
    <citation type="journal article" date="2019" name="Fungal Biol. Biotechnol.">
        <title>Draft genome sequence of fastidious pathogen Ceratobasidium theobromae, which causes vascular-streak dieback in Theobroma cacao.</title>
        <authorList>
            <person name="Ali S.S."/>
            <person name="Asman A."/>
            <person name="Shao J."/>
            <person name="Firmansyah A.P."/>
            <person name="Susilo A.W."/>
            <person name="Rosmana A."/>
            <person name="McMahon P."/>
            <person name="Junaid M."/>
            <person name="Guest D."/>
            <person name="Kheng T.Y."/>
            <person name="Meinhardt L.W."/>
            <person name="Bailey B.A."/>
        </authorList>
    </citation>
    <scope>NUCLEOTIDE SEQUENCE [LARGE SCALE GENOMIC DNA]</scope>
    <source>
        <strain evidence="1 2">CT2</strain>
    </source>
</reference>
<evidence type="ECO:0000313" key="1">
    <source>
        <dbReference type="EMBL" id="KAB5593157.1"/>
    </source>
</evidence>
<sequence length="161" mass="18071">MLLASTKVLGTPFVPTTPVGGVETVSGILIQADRTTPTVVPVRINMHFEPGRTYRIPLLENLGPANTIFHIPIARGPAGQLLSCPYHVYFQTTHQNRPNLCAPALAQGSPKYEWFGDIVVLKFDGKRKERYKDVSLKDDLTNVIWFFMNQTIPSQERQLHT</sequence>
<dbReference type="Proteomes" id="UP000383932">
    <property type="component" value="Unassembled WGS sequence"/>
</dbReference>
<dbReference type="OrthoDB" id="437457at2759"/>
<organism evidence="1 2">
    <name type="scientific">Ceratobasidium theobromae</name>
    <dbReference type="NCBI Taxonomy" id="1582974"/>
    <lineage>
        <taxon>Eukaryota</taxon>
        <taxon>Fungi</taxon>
        <taxon>Dikarya</taxon>
        <taxon>Basidiomycota</taxon>
        <taxon>Agaricomycotina</taxon>
        <taxon>Agaricomycetes</taxon>
        <taxon>Cantharellales</taxon>
        <taxon>Ceratobasidiaceae</taxon>
        <taxon>Ceratobasidium</taxon>
    </lineage>
</organism>
<comment type="caution">
    <text evidence="1">The sequence shown here is derived from an EMBL/GenBank/DDBJ whole genome shotgun (WGS) entry which is preliminary data.</text>
</comment>
<keyword evidence="2" id="KW-1185">Reference proteome</keyword>
<dbReference type="AlphaFoldDB" id="A0A5N5QPH6"/>
<gene>
    <name evidence="1" type="ORF">CTheo_3387</name>
</gene>
<dbReference type="EMBL" id="SSOP01000044">
    <property type="protein sequence ID" value="KAB5593157.1"/>
    <property type="molecule type" value="Genomic_DNA"/>
</dbReference>
<protein>
    <submittedName>
        <fullName evidence="1">Uncharacterized protein</fullName>
    </submittedName>
</protein>
<name>A0A5N5QPH6_9AGAM</name>